<protein>
    <submittedName>
        <fullName evidence="2">Uncharacterized protein</fullName>
    </submittedName>
</protein>
<name>A0A6J5UH27_PRUAR</name>
<gene>
    <name evidence="2" type="ORF">CURHAP_LOCUS24747</name>
</gene>
<proteinExistence type="predicted"/>
<accession>A0A6J5UH27</accession>
<organism evidence="2 3">
    <name type="scientific">Prunus armeniaca</name>
    <name type="common">Apricot</name>
    <name type="synonym">Armeniaca vulgaris</name>
    <dbReference type="NCBI Taxonomy" id="36596"/>
    <lineage>
        <taxon>Eukaryota</taxon>
        <taxon>Viridiplantae</taxon>
        <taxon>Streptophyta</taxon>
        <taxon>Embryophyta</taxon>
        <taxon>Tracheophyta</taxon>
        <taxon>Spermatophyta</taxon>
        <taxon>Magnoliopsida</taxon>
        <taxon>eudicotyledons</taxon>
        <taxon>Gunneridae</taxon>
        <taxon>Pentapetalae</taxon>
        <taxon>rosids</taxon>
        <taxon>fabids</taxon>
        <taxon>Rosales</taxon>
        <taxon>Rosaceae</taxon>
        <taxon>Amygdaloideae</taxon>
        <taxon>Amygdaleae</taxon>
        <taxon>Prunus</taxon>
    </lineage>
</organism>
<feature type="compositionally biased region" description="Basic and acidic residues" evidence="1">
    <location>
        <begin position="15"/>
        <end position="26"/>
    </location>
</feature>
<dbReference type="Proteomes" id="UP000507222">
    <property type="component" value="Unassembled WGS sequence"/>
</dbReference>
<evidence type="ECO:0000256" key="1">
    <source>
        <dbReference type="SAM" id="MobiDB-lite"/>
    </source>
</evidence>
<evidence type="ECO:0000313" key="2">
    <source>
        <dbReference type="EMBL" id="CAB4275810.1"/>
    </source>
</evidence>
<reference evidence="2 3" key="1">
    <citation type="submission" date="2020-05" db="EMBL/GenBank/DDBJ databases">
        <authorList>
            <person name="Campoy J."/>
            <person name="Schneeberger K."/>
            <person name="Spophaly S."/>
        </authorList>
    </citation>
    <scope>NUCLEOTIDE SEQUENCE [LARGE SCALE GENOMIC DNA]</scope>
    <source>
        <strain evidence="2">PruArmRojPasFocal</strain>
    </source>
</reference>
<evidence type="ECO:0000313" key="3">
    <source>
        <dbReference type="Proteomes" id="UP000507222"/>
    </source>
</evidence>
<dbReference type="AlphaFoldDB" id="A0A6J5UH27"/>
<feature type="region of interest" description="Disordered" evidence="1">
    <location>
        <begin position="1"/>
        <end position="51"/>
    </location>
</feature>
<sequence>MARSKVFSTMYGRSKGNEIELEKKETNQNQKKKQSLEAKRRNSKTKTSKGYWSAIKVKRIEAPMNREKTLPRH</sequence>
<dbReference type="EMBL" id="CAEKDK010000004">
    <property type="protein sequence ID" value="CAB4275810.1"/>
    <property type="molecule type" value="Genomic_DNA"/>
</dbReference>